<keyword evidence="2" id="KW-1185">Reference proteome</keyword>
<dbReference type="OrthoDB" id="1757919at2"/>
<evidence type="ECO:0008006" key="3">
    <source>
        <dbReference type="Google" id="ProtNLM"/>
    </source>
</evidence>
<name>A0A1M6NJI2_9FIRM</name>
<organism evidence="1 2">
    <name type="scientific">Tepidibacter formicigenes DSM 15518</name>
    <dbReference type="NCBI Taxonomy" id="1123349"/>
    <lineage>
        <taxon>Bacteria</taxon>
        <taxon>Bacillati</taxon>
        <taxon>Bacillota</taxon>
        <taxon>Clostridia</taxon>
        <taxon>Peptostreptococcales</taxon>
        <taxon>Peptostreptococcaceae</taxon>
        <taxon>Tepidibacter</taxon>
    </lineage>
</organism>
<evidence type="ECO:0000313" key="2">
    <source>
        <dbReference type="Proteomes" id="UP000242497"/>
    </source>
</evidence>
<proteinExistence type="predicted"/>
<dbReference type="RefSeq" id="WP_072888336.1">
    <property type="nucleotide sequence ID" value="NZ_FRAE01000023.1"/>
</dbReference>
<sequence length="67" mass="8013">MGRKLKFSKEVKIEAFKMFDKAIEKYLDAKPIFHRDCGFQYTSNVFKKKIEVVEMKQSMSRKALNYL</sequence>
<dbReference type="EMBL" id="FRAE01000023">
    <property type="protein sequence ID" value="SHJ95840.1"/>
    <property type="molecule type" value="Genomic_DNA"/>
</dbReference>
<accession>A0A1M6NJI2</accession>
<evidence type="ECO:0000313" key="1">
    <source>
        <dbReference type="EMBL" id="SHJ95840.1"/>
    </source>
</evidence>
<protein>
    <recommendedName>
        <fullName evidence="3">Integrase core domain-containing protein</fullName>
    </recommendedName>
</protein>
<dbReference type="STRING" id="1123349.SAMN02744037_01283"/>
<dbReference type="Proteomes" id="UP000242497">
    <property type="component" value="Unassembled WGS sequence"/>
</dbReference>
<dbReference type="AlphaFoldDB" id="A0A1M6NJI2"/>
<gene>
    <name evidence="1" type="ORF">SAMN02744037_01283</name>
</gene>
<reference evidence="2" key="1">
    <citation type="submission" date="2016-11" db="EMBL/GenBank/DDBJ databases">
        <authorList>
            <person name="Varghese N."/>
            <person name="Submissions S."/>
        </authorList>
    </citation>
    <scope>NUCLEOTIDE SEQUENCE [LARGE SCALE GENOMIC DNA]</scope>
    <source>
        <strain evidence="2">DSM 15518</strain>
    </source>
</reference>